<reference evidence="2" key="1">
    <citation type="journal article" date="2023" name="Insect Mol. Biol.">
        <title>Genome sequencing provides insights into the evolution of gene families encoding plant cell wall-degrading enzymes in longhorned beetles.</title>
        <authorList>
            <person name="Shin N.R."/>
            <person name="Okamura Y."/>
            <person name="Kirsch R."/>
            <person name="Pauchet Y."/>
        </authorList>
    </citation>
    <scope>NUCLEOTIDE SEQUENCE</scope>
    <source>
        <strain evidence="2">AMC_N1</strain>
    </source>
</reference>
<dbReference type="AlphaFoldDB" id="A0AAV8Y1L2"/>
<keyword evidence="3" id="KW-1185">Reference proteome</keyword>
<proteinExistence type="predicted"/>
<dbReference type="PROSITE" id="PS50853">
    <property type="entry name" value="FN3"/>
    <property type="match status" value="1"/>
</dbReference>
<dbReference type="InterPro" id="IPR013783">
    <property type="entry name" value="Ig-like_fold"/>
</dbReference>
<feature type="domain" description="Fibronectin type-III" evidence="1">
    <location>
        <begin position="150"/>
        <end position="247"/>
    </location>
</feature>
<dbReference type="CDD" id="cd00063">
    <property type="entry name" value="FN3"/>
    <property type="match status" value="1"/>
</dbReference>
<name>A0AAV8Y1L2_9CUCU</name>
<dbReference type="SUPFAM" id="SSF49265">
    <property type="entry name" value="Fibronectin type III"/>
    <property type="match status" value="1"/>
</dbReference>
<dbReference type="Pfam" id="PF00041">
    <property type="entry name" value="fn3"/>
    <property type="match status" value="1"/>
</dbReference>
<comment type="caution">
    <text evidence="2">The sequence shown here is derived from an EMBL/GenBank/DDBJ whole genome shotgun (WGS) entry which is preliminary data.</text>
</comment>
<protein>
    <recommendedName>
        <fullName evidence="1">Fibronectin type-III domain-containing protein</fullName>
    </recommendedName>
</protein>
<dbReference type="InterPro" id="IPR036116">
    <property type="entry name" value="FN3_sf"/>
</dbReference>
<dbReference type="EMBL" id="JAPWTK010000241">
    <property type="protein sequence ID" value="KAJ8944758.1"/>
    <property type="molecule type" value="Genomic_DNA"/>
</dbReference>
<organism evidence="2 3">
    <name type="scientific">Aromia moschata</name>
    <dbReference type="NCBI Taxonomy" id="1265417"/>
    <lineage>
        <taxon>Eukaryota</taxon>
        <taxon>Metazoa</taxon>
        <taxon>Ecdysozoa</taxon>
        <taxon>Arthropoda</taxon>
        <taxon>Hexapoda</taxon>
        <taxon>Insecta</taxon>
        <taxon>Pterygota</taxon>
        <taxon>Neoptera</taxon>
        <taxon>Endopterygota</taxon>
        <taxon>Coleoptera</taxon>
        <taxon>Polyphaga</taxon>
        <taxon>Cucujiformia</taxon>
        <taxon>Chrysomeloidea</taxon>
        <taxon>Cerambycidae</taxon>
        <taxon>Cerambycinae</taxon>
        <taxon>Callichromatini</taxon>
        <taxon>Aromia</taxon>
    </lineage>
</organism>
<dbReference type="Proteomes" id="UP001162162">
    <property type="component" value="Unassembled WGS sequence"/>
</dbReference>
<sequence>MCSIYFLTRVPVTELAILSDLVVQYIYHDIPHPDNLLLHHNSVQEHHLVIKLFSIRQIHLDCLRDIQKLTAHVRFVTSPNTLHRLINEKSRRMGFSANERSRASVLNHILFSVPSSSPTPLSSAKMRGSVEGCLKMEFILTNFNCSKSYGPNPVSNIAPLVDSNNVTLEWPRPEGRVETYIIKWEESLNPVTINGRNVSQNQNDTGPIRLLVSNLMPGVEYTFYIQTISNDLESDSTILRTRTTINFLPDT</sequence>
<dbReference type="InterPro" id="IPR003961">
    <property type="entry name" value="FN3_dom"/>
</dbReference>
<accession>A0AAV8Y1L2</accession>
<evidence type="ECO:0000313" key="3">
    <source>
        <dbReference type="Proteomes" id="UP001162162"/>
    </source>
</evidence>
<gene>
    <name evidence="2" type="ORF">NQ318_011665</name>
</gene>
<evidence type="ECO:0000313" key="2">
    <source>
        <dbReference type="EMBL" id="KAJ8944758.1"/>
    </source>
</evidence>
<dbReference type="Gene3D" id="2.60.40.10">
    <property type="entry name" value="Immunoglobulins"/>
    <property type="match status" value="1"/>
</dbReference>
<dbReference type="SMART" id="SM00060">
    <property type="entry name" value="FN3"/>
    <property type="match status" value="1"/>
</dbReference>
<evidence type="ECO:0000259" key="1">
    <source>
        <dbReference type="PROSITE" id="PS50853"/>
    </source>
</evidence>